<dbReference type="Pfam" id="PF00067">
    <property type="entry name" value="p450"/>
    <property type="match status" value="1"/>
</dbReference>
<dbReference type="Proteomes" id="UP000637578">
    <property type="component" value="Unassembled WGS sequence"/>
</dbReference>
<evidence type="ECO:0000256" key="5">
    <source>
        <dbReference type="ARBA" id="ARBA00023004"/>
    </source>
</evidence>
<organism evidence="8 9">
    <name type="scientific">Longimycelium tulufanense</name>
    <dbReference type="NCBI Taxonomy" id="907463"/>
    <lineage>
        <taxon>Bacteria</taxon>
        <taxon>Bacillati</taxon>
        <taxon>Actinomycetota</taxon>
        <taxon>Actinomycetes</taxon>
        <taxon>Pseudonocardiales</taxon>
        <taxon>Pseudonocardiaceae</taxon>
        <taxon>Longimycelium</taxon>
    </lineage>
</organism>
<evidence type="ECO:0000313" key="9">
    <source>
        <dbReference type="Proteomes" id="UP000637578"/>
    </source>
</evidence>
<dbReference type="InterPro" id="IPR036396">
    <property type="entry name" value="Cyt_P450_sf"/>
</dbReference>
<dbReference type="GO" id="GO:0005506">
    <property type="term" value="F:iron ion binding"/>
    <property type="evidence" value="ECO:0007669"/>
    <property type="project" value="InterPro"/>
</dbReference>
<dbReference type="FunFam" id="1.10.630.10:FF:000018">
    <property type="entry name" value="Cytochrome P450 monooxygenase"/>
    <property type="match status" value="1"/>
</dbReference>
<evidence type="ECO:0000313" key="8">
    <source>
        <dbReference type="EMBL" id="GGM84244.1"/>
    </source>
</evidence>
<evidence type="ECO:0000256" key="7">
    <source>
        <dbReference type="RuleBase" id="RU000461"/>
    </source>
</evidence>
<sequence length="411" mass="45045">MSTATHTASSLSDLPFLDITAPGFTWESEEVAATREQCWIARTPVGLLVLRYAEAEELSRDPRLISGFRGVVELVGPKDGLARDFMRDFMQSLDGPDHRRLRGLVTRAFTPRRINELQPFVQATVEHLAGRLPTAGVYDFVEAFADPLPVAVVCRLLGVPSQDYDTVGRWCKDINLVVALSADHSLLPRVEEALEGVYGYLETVFHQRRVNPGSDLLSDLVRAQQQDGALDDEELRTLVVTLLVAGYQTTSHQLSHAMVAFAAHPEQWVLLRERPELATQAVEEVLRWSPTTTVVATKAAVEDFDFQGVHFPAGTPVWLCAHSAQRDPRVFADGDTFDITVERDASPLAFGGGPHYCLGAALARMELAEALTVLPSRLGPPQIAGPITWRPELGVSGPDILPLRFDGATPA</sequence>
<keyword evidence="9" id="KW-1185">Reference proteome</keyword>
<gene>
    <name evidence="8" type="ORF">GCM10012275_63640</name>
</gene>
<evidence type="ECO:0000256" key="2">
    <source>
        <dbReference type="ARBA" id="ARBA00022617"/>
    </source>
</evidence>
<comment type="caution">
    <text evidence="8">The sequence shown here is derived from an EMBL/GenBank/DDBJ whole genome shotgun (WGS) entry which is preliminary data.</text>
</comment>
<dbReference type="PRINTS" id="PR00359">
    <property type="entry name" value="BP450"/>
</dbReference>
<dbReference type="AlphaFoldDB" id="A0A8J3CER6"/>
<dbReference type="RefSeq" id="WP_189062146.1">
    <property type="nucleotide sequence ID" value="NZ_BMMK01000069.1"/>
</dbReference>
<dbReference type="PANTHER" id="PTHR46696:SF1">
    <property type="entry name" value="CYTOCHROME P450 YJIB-RELATED"/>
    <property type="match status" value="1"/>
</dbReference>
<dbReference type="GO" id="GO:0020037">
    <property type="term" value="F:heme binding"/>
    <property type="evidence" value="ECO:0007669"/>
    <property type="project" value="InterPro"/>
</dbReference>
<evidence type="ECO:0000256" key="6">
    <source>
        <dbReference type="ARBA" id="ARBA00023033"/>
    </source>
</evidence>
<keyword evidence="2 7" id="KW-0349">Heme</keyword>
<dbReference type="GO" id="GO:0004497">
    <property type="term" value="F:monooxygenase activity"/>
    <property type="evidence" value="ECO:0007669"/>
    <property type="project" value="UniProtKB-KW"/>
</dbReference>
<dbReference type="SUPFAM" id="SSF48264">
    <property type="entry name" value="Cytochrome P450"/>
    <property type="match status" value="1"/>
</dbReference>
<reference evidence="8" key="1">
    <citation type="journal article" date="2014" name="Int. J. Syst. Evol. Microbiol.">
        <title>Complete genome sequence of Corynebacterium casei LMG S-19264T (=DSM 44701T), isolated from a smear-ripened cheese.</title>
        <authorList>
            <consortium name="US DOE Joint Genome Institute (JGI-PGF)"/>
            <person name="Walter F."/>
            <person name="Albersmeier A."/>
            <person name="Kalinowski J."/>
            <person name="Ruckert C."/>
        </authorList>
    </citation>
    <scope>NUCLEOTIDE SEQUENCE</scope>
    <source>
        <strain evidence="8">CGMCC 4.5737</strain>
    </source>
</reference>
<dbReference type="InterPro" id="IPR002397">
    <property type="entry name" value="Cyt_P450_B"/>
</dbReference>
<proteinExistence type="inferred from homology"/>
<name>A0A8J3CER6_9PSEU</name>
<dbReference type="PANTHER" id="PTHR46696">
    <property type="entry name" value="P450, PUTATIVE (EUROFUNG)-RELATED"/>
    <property type="match status" value="1"/>
</dbReference>
<evidence type="ECO:0000256" key="4">
    <source>
        <dbReference type="ARBA" id="ARBA00023002"/>
    </source>
</evidence>
<dbReference type="InterPro" id="IPR017972">
    <property type="entry name" value="Cyt_P450_CS"/>
</dbReference>
<dbReference type="InterPro" id="IPR001128">
    <property type="entry name" value="Cyt_P450"/>
</dbReference>
<protein>
    <submittedName>
        <fullName evidence="8">Cytochrome P450</fullName>
    </submittedName>
</protein>
<comment type="similarity">
    <text evidence="1 7">Belongs to the cytochrome P450 family.</text>
</comment>
<reference evidence="8" key="2">
    <citation type="submission" date="2020-09" db="EMBL/GenBank/DDBJ databases">
        <authorList>
            <person name="Sun Q."/>
            <person name="Zhou Y."/>
        </authorList>
    </citation>
    <scope>NUCLEOTIDE SEQUENCE</scope>
    <source>
        <strain evidence="8">CGMCC 4.5737</strain>
    </source>
</reference>
<dbReference type="GO" id="GO:0016705">
    <property type="term" value="F:oxidoreductase activity, acting on paired donors, with incorporation or reduction of molecular oxygen"/>
    <property type="evidence" value="ECO:0007669"/>
    <property type="project" value="InterPro"/>
</dbReference>
<dbReference type="PRINTS" id="PR00385">
    <property type="entry name" value="P450"/>
</dbReference>
<dbReference type="EMBL" id="BMMK01000069">
    <property type="protein sequence ID" value="GGM84244.1"/>
    <property type="molecule type" value="Genomic_DNA"/>
</dbReference>
<accession>A0A8J3CER6</accession>
<keyword evidence="5 7" id="KW-0408">Iron</keyword>
<keyword evidence="6 7" id="KW-0503">Monooxygenase</keyword>
<evidence type="ECO:0000256" key="3">
    <source>
        <dbReference type="ARBA" id="ARBA00022723"/>
    </source>
</evidence>
<dbReference type="Gene3D" id="1.10.630.10">
    <property type="entry name" value="Cytochrome P450"/>
    <property type="match status" value="1"/>
</dbReference>
<dbReference type="PROSITE" id="PS00086">
    <property type="entry name" value="CYTOCHROME_P450"/>
    <property type="match status" value="1"/>
</dbReference>
<keyword evidence="3 7" id="KW-0479">Metal-binding</keyword>
<evidence type="ECO:0000256" key="1">
    <source>
        <dbReference type="ARBA" id="ARBA00010617"/>
    </source>
</evidence>
<keyword evidence="4 7" id="KW-0560">Oxidoreductase</keyword>